<keyword evidence="4" id="KW-1185">Reference proteome</keyword>
<dbReference type="InterPro" id="IPR036236">
    <property type="entry name" value="Znf_C2H2_sf"/>
</dbReference>
<reference evidence="3 4" key="1">
    <citation type="journal article" date="2018" name="Gigascience">
        <title>Genomes of trombidid mites reveal novel predicted allergens and laterally-transferred genes associated with secondary metabolism.</title>
        <authorList>
            <person name="Dong X."/>
            <person name="Chaisiri K."/>
            <person name="Xia D."/>
            <person name="Armstrong S.D."/>
            <person name="Fang Y."/>
            <person name="Donnelly M.J."/>
            <person name="Kadowaki T."/>
            <person name="McGarry J.W."/>
            <person name="Darby A.C."/>
            <person name="Makepeace B.L."/>
        </authorList>
    </citation>
    <scope>NUCLEOTIDE SEQUENCE [LARGE SCALE GENOMIC DNA]</scope>
    <source>
        <strain evidence="3">UoL-UT</strain>
    </source>
</reference>
<feature type="domain" description="C2H2-type" evidence="2">
    <location>
        <begin position="187"/>
        <end position="210"/>
    </location>
</feature>
<sequence length="425" mass="49852">MSNYFEYNRALTSNSNTIEVELALDFQTVGAIYERFYQLTNVGAECLRFLQMNWEQMLKQKAYIHFPFVLIFDLFSSTKFPAVESDVLKALIEWNKAHSLFDLNVLLRINQIRNVQKEIAVVTKMGSDIIVCRLCDRKFACKMQAFVHVDDFHFEKKYRCSLCEEELFNELDFSRHVQDIHMNSDNLLCETCGKIYTTFEALEAHKKSDHQILKCKVEINEIKTPQSSQKYNVIKFISAGKEMYSCKTYAYNDFLFLSFRELKEYLKAFDHCSSTFVKEEQKKLAKSIVEDFNNILKETCGSKKAAHTHEHSCERVNDVQKETTKCYDRFSLALAEVYDEVHPDHKLDAECCLHGLYFDCIRDSVKPICGEDYAKDLAHHLRKPLAVFYTQYCTKADCKEHKNLKSFNHRLHFPRKNEVESHLAY</sequence>
<dbReference type="OrthoDB" id="6077919at2759"/>
<proteinExistence type="predicted"/>
<dbReference type="InterPro" id="IPR013087">
    <property type="entry name" value="Znf_C2H2_type"/>
</dbReference>
<dbReference type="EMBL" id="NCKV01006448">
    <property type="protein sequence ID" value="RWS23443.1"/>
    <property type="molecule type" value="Genomic_DNA"/>
</dbReference>
<dbReference type="GO" id="GO:0008270">
    <property type="term" value="F:zinc ion binding"/>
    <property type="evidence" value="ECO:0007669"/>
    <property type="project" value="UniProtKB-KW"/>
</dbReference>
<dbReference type="PROSITE" id="PS50157">
    <property type="entry name" value="ZINC_FINGER_C2H2_2"/>
    <property type="match status" value="1"/>
</dbReference>
<comment type="caution">
    <text evidence="3">The sequence shown here is derived from an EMBL/GenBank/DDBJ whole genome shotgun (WGS) entry which is preliminary data.</text>
</comment>
<keyword evidence="1" id="KW-0863">Zinc-finger</keyword>
<keyword evidence="1" id="KW-0479">Metal-binding</keyword>
<dbReference type="STRING" id="299467.A0A443S7G5"/>
<name>A0A443S7G5_9ACAR</name>
<gene>
    <name evidence="3" type="ORF">B4U80_13377</name>
</gene>
<organism evidence="3 4">
    <name type="scientific">Leptotrombidium deliense</name>
    <dbReference type="NCBI Taxonomy" id="299467"/>
    <lineage>
        <taxon>Eukaryota</taxon>
        <taxon>Metazoa</taxon>
        <taxon>Ecdysozoa</taxon>
        <taxon>Arthropoda</taxon>
        <taxon>Chelicerata</taxon>
        <taxon>Arachnida</taxon>
        <taxon>Acari</taxon>
        <taxon>Acariformes</taxon>
        <taxon>Trombidiformes</taxon>
        <taxon>Prostigmata</taxon>
        <taxon>Anystina</taxon>
        <taxon>Parasitengona</taxon>
        <taxon>Trombiculoidea</taxon>
        <taxon>Trombiculidae</taxon>
        <taxon>Leptotrombidium</taxon>
    </lineage>
</organism>
<evidence type="ECO:0000313" key="4">
    <source>
        <dbReference type="Proteomes" id="UP000288716"/>
    </source>
</evidence>
<dbReference type="Proteomes" id="UP000288716">
    <property type="component" value="Unassembled WGS sequence"/>
</dbReference>
<dbReference type="SUPFAM" id="SSF57667">
    <property type="entry name" value="beta-beta-alpha zinc fingers"/>
    <property type="match status" value="1"/>
</dbReference>
<dbReference type="VEuPathDB" id="VectorBase:LDEU008597"/>
<accession>A0A443S7G5</accession>
<protein>
    <recommendedName>
        <fullName evidence="2">C2H2-type domain-containing protein</fullName>
    </recommendedName>
</protein>
<dbReference type="Gene3D" id="3.30.160.60">
    <property type="entry name" value="Classic Zinc Finger"/>
    <property type="match status" value="1"/>
</dbReference>
<dbReference type="AlphaFoldDB" id="A0A443S7G5"/>
<dbReference type="SMART" id="SM00355">
    <property type="entry name" value="ZnF_C2H2"/>
    <property type="match status" value="3"/>
</dbReference>
<dbReference type="PROSITE" id="PS00028">
    <property type="entry name" value="ZINC_FINGER_C2H2_1"/>
    <property type="match status" value="3"/>
</dbReference>
<evidence type="ECO:0000256" key="1">
    <source>
        <dbReference type="PROSITE-ProRule" id="PRU00042"/>
    </source>
</evidence>
<evidence type="ECO:0000313" key="3">
    <source>
        <dbReference type="EMBL" id="RWS23443.1"/>
    </source>
</evidence>
<keyword evidence="1" id="KW-0862">Zinc</keyword>
<evidence type="ECO:0000259" key="2">
    <source>
        <dbReference type="PROSITE" id="PS50157"/>
    </source>
</evidence>